<keyword evidence="1" id="KW-0472">Membrane</keyword>
<keyword evidence="1" id="KW-0812">Transmembrane</keyword>
<dbReference type="AlphaFoldDB" id="F2BA44"/>
<proteinExistence type="predicted"/>
<dbReference type="Proteomes" id="UP000004105">
    <property type="component" value="Unassembled WGS sequence"/>
</dbReference>
<dbReference type="EMBL" id="AFAY01000011">
    <property type="protein sequence ID" value="EGF11686.1"/>
    <property type="molecule type" value="Genomic_DNA"/>
</dbReference>
<accession>F2BA44</accession>
<protein>
    <submittedName>
        <fullName evidence="2">Uncharacterized protein</fullName>
    </submittedName>
</protein>
<sequence>MCLATQRLHTTQFCRLFPVTLYALTVCVLLIKFFRFYIITQNL</sequence>
<organism evidence="2 3">
    <name type="scientific">Neisseria bacilliformis ATCC BAA-1200</name>
    <dbReference type="NCBI Taxonomy" id="888742"/>
    <lineage>
        <taxon>Bacteria</taxon>
        <taxon>Pseudomonadati</taxon>
        <taxon>Pseudomonadota</taxon>
        <taxon>Betaproteobacteria</taxon>
        <taxon>Neisseriales</taxon>
        <taxon>Neisseriaceae</taxon>
        <taxon>Neisseria</taxon>
    </lineage>
</organism>
<comment type="caution">
    <text evidence="2">The sequence shown here is derived from an EMBL/GenBank/DDBJ whole genome shotgun (WGS) entry which is preliminary data.</text>
</comment>
<name>F2BA44_9NEIS</name>
<feature type="transmembrane region" description="Helical" evidence="1">
    <location>
        <begin position="20"/>
        <end position="38"/>
    </location>
</feature>
<keyword evidence="3" id="KW-1185">Reference proteome</keyword>
<reference evidence="2 3" key="1">
    <citation type="submission" date="2011-02" db="EMBL/GenBank/DDBJ databases">
        <authorList>
            <person name="Muzny D."/>
            <person name="Qin X."/>
            <person name="Deng J."/>
            <person name="Jiang H."/>
            <person name="Liu Y."/>
            <person name="Qu J."/>
            <person name="Song X.-Z."/>
            <person name="Zhang L."/>
            <person name="Thornton R."/>
            <person name="Coyle M."/>
            <person name="Francisco L."/>
            <person name="Jackson L."/>
            <person name="Javaid M."/>
            <person name="Korchina V."/>
            <person name="Kovar C."/>
            <person name="Mata R."/>
            <person name="Mathew T."/>
            <person name="Ngo R."/>
            <person name="Nguyen L."/>
            <person name="Nguyen N."/>
            <person name="Okwuonu G."/>
            <person name="Ongeri F."/>
            <person name="Pham C."/>
            <person name="Simmons D."/>
            <person name="Wilczek-Boney K."/>
            <person name="Hale W."/>
            <person name="Jakkamsetti A."/>
            <person name="Pham P."/>
            <person name="Ruth R."/>
            <person name="San Lucas F."/>
            <person name="Warren J."/>
            <person name="Zhang J."/>
            <person name="Zhao Z."/>
            <person name="Zhou C."/>
            <person name="Zhu D."/>
            <person name="Lee S."/>
            <person name="Bess C."/>
            <person name="Blankenburg K."/>
            <person name="Forbes L."/>
            <person name="Fu Q."/>
            <person name="Gubbala S."/>
            <person name="Hirani K."/>
            <person name="Jayaseelan J.C."/>
            <person name="Lara F."/>
            <person name="Munidasa M."/>
            <person name="Palculict T."/>
            <person name="Patil S."/>
            <person name="Pu L.-L."/>
            <person name="Saada N."/>
            <person name="Tang L."/>
            <person name="Weissenberger G."/>
            <person name="Zhu Y."/>
            <person name="Hemphill L."/>
            <person name="Shang Y."/>
            <person name="Youmans B."/>
            <person name="Ayvaz T."/>
            <person name="Ross M."/>
            <person name="Santibanez J."/>
            <person name="Aqrawi P."/>
            <person name="Gross S."/>
            <person name="Joshi V."/>
            <person name="Fowler G."/>
            <person name="Nazareth L."/>
            <person name="Reid J."/>
            <person name="Worley K."/>
            <person name="Petrosino J."/>
            <person name="Highlander S."/>
            <person name="Gibbs R."/>
        </authorList>
    </citation>
    <scope>NUCLEOTIDE SEQUENCE [LARGE SCALE GENOMIC DNA]</scope>
    <source>
        <strain evidence="2 3">ATCC BAA-1200</strain>
    </source>
</reference>
<evidence type="ECO:0000313" key="3">
    <source>
        <dbReference type="Proteomes" id="UP000004105"/>
    </source>
</evidence>
<dbReference type="HOGENOM" id="CLU_3236425_0_0_4"/>
<keyword evidence="1" id="KW-1133">Transmembrane helix</keyword>
<evidence type="ECO:0000256" key="1">
    <source>
        <dbReference type="SAM" id="Phobius"/>
    </source>
</evidence>
<evidence type="ECO:0000313" key="2">
    <source>
        <dbReference type="EMBL" id="EGF11686.1"/>
    </source>
</evidence>
<gene>
    <name evidence="2" type="ORF">HMPREF9123_0598</name>
</gene>